<dbReference type="EMBL" id="JAGGKX010000012">
    <property type="protein sequence ID" value="MBP1970309.1"/>
    <property type="molecule type" value="Genomic_DNA"/>
</dbReference>
<dbReference type="Proteomes" id="UP001519345">
    <property type="component" value="Unassembled WGS sequence"/>
</dbReference>
<organism evidence="1 2">
    <name type="scientific">Virgibacillus natechei</name>
    <dbReference type="NCBI Taxonomy" id="1216297"/>
    <lineage>
        <taxon>Bacteria</taxon>
        <taxon>Bacillati</taxon>
        <taxon>Bacillota</taxon>
        <taxon>Bacilli</taxon>
        <taxon>Bacillales</taxon>
        <taxon>Bacillaceae</taxon>
        <taxon>Virgibacillus</taxon>
    </lineage>
</organism>
<reference evidence="1 2" key="1">
    <citation type="submission" date="2021-03" db="EMBL/GenBank/DDBJ databases">
        <title>Genomic Encyclopedia of Type Strains, Phase IV (KMG-IV): sequencing the most valuable type-strain genomes for metagenomic binning, comparative biology and taxonomic classification.</title>
        <authorList>
            <person name="Goeker M."/>
        </authorList>
    </citation>
    <scope>NUCLEOTIDE SEQUENCE [LARGE SCALE GENOMIC DNA]</scope>
    <source>
        <strain evidence="1 2">DSM 25609</strain>
    </source>
</reference>
<accession>A0ABS4IH81</accession>
<protein>
    <submittedName>
        <fullName evidence="1">Uncharacterized protein</fullName>
    </submittedName>
</protein>
<dbReference type="RefSeq" id="WP_209463448.1">
    <property type="nucleotide sequence ID" value="NZ_CP110224.1"/>
</dbReference>
<sequence length="49" mass="5891">MNLIAYKDSTGTPTKFDLFFFKCLHLLTLKRSNWVEKQIRQINKDKTEE</sequence>
<comment type="caution">
    <text evidence="1">The sequence shown here is derived from an EMBL/GenBank/DDBJ whole genome shotgun (WGS) entry which is preliminary data.</text>
</comment>
<evidence type="ECO:0000313" key="1">
    <source>
        <dbReference type="EMBL" id="MBP1970309.1"/>
    </source>
</evidence>
<gene>
    <name evidence="1" type="ORF">J2Z83_002427</name>
</gene>
<keyword evidence="2" id="KW-1185">Reference proteome</keyword>
<name>A0ABS4IH81_9BACI</name>
<evidence type="ECO:0000313" key="2">
    <source>
        <dbReference type="Proteomes" id="UP001519345"/>
    </source>
</evidence>
<proteinExistence type="predicted"/>